<evidence type="ECO:0000256" key="1">
    <source>
        <dbReference type="ARBA" id="ARBA00022884"/>
    </source>
</evidence>
<evidence type="ECO:0000259" key="2">
    <source>
        <dbReference type="PROSITE" id="PS50177"/>
    </source>
</evidence>
<keyword evidence="4" id="KW-1185">Reference proteome</keyword>
<dbReference type="Gene3D" id="3.10.450.50">
    <property type="match status" value="2"/>
</dbReference>
<proteinExistence type="predicted"/>
<dbReference type="AlphaFoldDB" id="A0A2Z6NDM2"/>
<accession>A0A2Z6NDM2</accession>
<dbReference type="PANTHER" id="PTHR10693">
    <property type="entry name" value="RAS GTPASE-ACTIVATING PROTEIN-BINDING PROTEIN"/>
    <property type="match status" value="1"/>
</dbReference>
<dbReference type="PROSITE" id="PS50177">
    <property type="entry name" value="NTF2_DOMAIN"/>
    <property type="match status" value="2"/>
</dbReference>
<organism evidence="3 4">
    <name type="scientific">Trifolium subterraneum</name>
    <name type="common">Subterranean clover</name>
    <dbReference type="NCBI Taxonomy" id="3900"/>
    <lineage>
        <taxon>Eukaryota</taxon>
        <taxon>Viridiplantae</taxon>
        <taxon>Streptophyta</taxon>
        <taxon>Embryophyta</taxon>
        <taxon>Tracheophyta</taxon>
        <taxon>Spermatophyta</taxon>
        <taxon>Magnoliopsida</taxon>
        <taxon>eudicotyledons</taxon>
        <taxon>Gunneridae</taxon>
        <taxon>Pentapetalae</taxon>
        <taxon>rosids</taxon>
        <taxon>fabids</taxon>
        <taxon>Fabales</taxon>
        <taxon>Fabaceae</taxon>
        <taxon>Papilionoideae</taxon>
        <taxon>50 kb inversion clade</taxon>
        <taxon>NPAAA clade</taxon>
        <taxon>Hologalegina</taxon>
        <taxon>IRL clade</taxon>
        <taxon>Trifolieae</taxon>
        <taxon>Trifolium</taxon>
    </lineage>
</organism>
<dbReference type="InterPro" id="IPR018222">
    <property type="entry name" value="Nuclear_transport_factor_2_euk"/>
</dbReference>
<dbReference type="InterPro" id="IPR039539">
    <property type="entry name" value="Ras_GTPase_bind_prot"/>
</dbReference>
<dbReference type="GO" id="GO:0005829">
    <property type="term" value="C:cytosol"/>
    <property type="evidence" value="ECO:0007669"/>
    <property type="project" value="TreeGrafter"/>
</dbReference>
<dbReference type="OrthoDB" id="1452645at2759"/>
<dbReference type="Pfam" id="PF02136">
    <property type="entry name" value="NTF2"/>
    <property type="match status" value="2"/>
</dbReference>
<evidence type="ECO:0000313" key="4">
    <source>
        <dbReference type="Proteomes" id="UP000242715"/>
    </source>
</evidence>
<feature type="domain" description="NTF2" evidence="2">
    <location>
        <begin position="1"/>
        <end position="104"/>
    </location>
</feature>
<feature type="domain" description="NTF2" evidence="2">
    <location>
        <begin position="129"/>
        <end position="251"/>
    </location>
</feature>
<protein>
    <recommendedName>
        <fullName evidence="2">NTF2 domain-containing protein</fullName>
    </recommendedName>
</protein>
<dbReference type="Proteomes" id="UP000242715">
    <property type="component" value="Unassembled WGS sequence"/>
</dbReference>
<dbReference type="InterPro" id="IPR032710">
    <property type="entry name" value="NTF2-like_dom_sf"/>
</dbReference>
<dbReference type="GO" id="GO:1990904">
    <property type="term" value="C:ribonucleoprotein complex"/>
    <property type="evidence" value="ECO:0007669"/>
    <property type="project" value="TreeGrafter"/>
</dbReference>
<evidence type="ECO:0000313" key="3">
    <source>
        <dbReference type="EMBL" id="GAU27527.1"/>
    </source>
</evidence>
<dbReference type="GO" id="GO:0003729">
    <property type="term" value="F:mRNA binding"/>
    <property type="evidence" value="ECO:0007669"/>
    <property type="project" value="TreeGrafter"/>
</dbReference>
<keyword evidence="1" id="KW-0694">RNA-binding</keyword>
<gene>
    <name evidence="3" type="ORF">TSUD_29590</name>
</gene>
<dbReference type="PANTHER" id="PTHR10693:SF58">
    <property type="entry name" value="OS02G0131700 PROTEIN"/>
    <property type="match status" value="1"/>
</dbReference>
<dbReference type="InterPro" id="IPR002075">
    <property type="entry name" value="NTF2_dom"/>
</dbReference>
<dbReference type="EMBL" id="DF973357">
    <property type="protein sequence ID" value="GAU27527.1"/>
    <property type="molecule type" value="Genomic_DNA"/>
</dbReference>
<name>A0A2Z6NDM2_TRISU</name>
<dbReference type="SUPFAM" id="SSF54427">
    <property type="entry name" value="NTF2-like"/>
    <property type="match status" value="2"/>
</dbReference>
<sequence length="302" mass="34714">MYHFYVEHSTMIHVVDGNEPTINTSNLDEIDEHLKNFNVDTVEMKSINSLKFLDHGVLLVVMGSVKLKDFAICRNFVHIMYLAPHWKKNAEKRGYFIFNDILHIITHHYDVRHHKNPVKPLKSEVVTEIGEFLASQYYVLLCREPDQMQRFYSQDSTMIHVIDGDDTTRTIVTSNLYKIDKHIIKELNVDTVEIKSTNSLNCWGLGVLLVVMGSVKLKEKKAICRDFVQTMYLAPHAENRAMVTDNGNLDEAKVEKPDDLMSTMENRIEFPPLPQKQPLCQRGFGPSVWKTPLAQVEASPSN</sequence>
<reference evidence="4" key="1">
    <citation type="journal article" date="2017" name="Front. Plant Sci.">
        <title>Climate Clever Clovers: New Paradigm to Reduce the Environmental Footprint of Ruminants by Breeding Low Methanogenic Forages Utilizing Haplotype Variation.</title>
        <authorList>
            <person name="Kaur P."/>
            <person name="Appels R."/>
            <person name="Bayer P.E."/>
            <person name="Keeble-Gagnere G."/>
            <person name="Wang J."/>
            <person name="Hirakawa H."/>
            <person name="Shirasawa K."/>
            <person name="Vercoe P."/>
            <person name="Stefanova K."/>
            <person name="Durmic Z."/>
            <person name="Nichols P."/>
            <person name="Revell C."/>
            <person name="Isobe S.N."/>
            <person name="Edwards D."/>
            <person name="Erskine W."/>
        </authorList>
    </citation>
    <scope>NUCLEOTIDE SEQUENCE [LARGE SCALE GENOMIC DNA]</scope>
    <source>
        <strain evidence="4">cv. Daliak</strain>
    </source>
</reference>